<comment type="caution">
    <text evidence="1">The sequence shown here is derived from an EMBL/GenBank/DDBJ whole genome shotgun (WGS) entry which is preliminary data.</text>
</comment>
<accession>A0A368HB19</accession>
<evidence type="ECO:0000313" key="2">
    <source>
        <dbReference type="Proteomes" id="UP000252519"/>
    </source>
</evidence>
<dbReference type="Proteomes" id="UP000252519">
    <property type="component" value="Unassembled WGS sequence"/>
</dbReference>
<sequence>MAVAVPPDTTGLVQRNERRMQQTLQVSAWIAPCKRHRAEFFTVERTAPWLKCSTSSSTSKCSLSQRRTASSTCLPILADSSDFGAVYRSSHVASSCFCFWRRPT</sequence>
<dbReference type="AlphaFoldDB" id="A0A368HB19"/>
<evidence type="ECO:0000313" key="1">
    <source>
        <dbReference type="EMBL" id="RCN53791.1"/>
    </source>
</evidence>
<reference evidence="1 2" key="1">
    <citation type="submission" date="2014-10" db="EMBL/GenBank/DDBJ databases">
        <title>Draft genome of the hookworm Ancylostoma caninum.</title>
        <authorList>
            <person name="Mitreva M."/>
        </authorList>
    </citation>
    <scope>NUCLEOTIDE SEQUENCE [LARGE SCALE GENOMIC DNA]</scope>
    <source>
        <strain evidence="1 2">Baltimore</strain>
    </source>
</reference>
<proteinExistence type="predicted"/>
<organism evidence="1 2">
    <name type="scientific">Ancylostoma caninum</name>
    <name type="common">Dog hookworm</name>
    <dbReference type="NCBI Taxonomy" id="29170"/>
    <lineage>
        <taxon>Eukaryota</taxon>
        <taxon>Metazoa</taxon>
        <taxon>Ecdysozoa</taxon>
        <taxon>Nematoda</taxon>
        <taxon>Chromadorea</taxon>
        <taxon>Rhabditida</taxon>
        <taxon>Rhabditina</taxon>
        <taxon>Rhabditomorpha</taxon>
        <taxon>Strongyloidea</taxon>
        <taxon>Ancylostomatidae</taxon>
        <taxon>Ancylostomatinae</taxon>
        <taxon>Ancylostoma</taxon>
    </lineage>
</organism>
<protein>
    <submittedName>
        <fullName evidence="1">Uncharacterized protein</fullName>
    </submittedName>
</protein>
<name>A0A368HB19_ANCCA</name>
<dbReference type="EMBL" id="JOJR01000001">
    <property type="protein sequence ID" value="RCN53791.1"/>
    <property type="molecule type" value="Genomic_DNA"/>
</dbReference>
<keyword evidence="2" id="KW-1185">Reference proteome</keyword>
<gene>
    <name evidence="1" type="ORF">ANCCAN_00285</name>
</gene>